<keyword evidence="4 6" id="KW-1133">Transmembrane helix</keyword>
<sequence>MGRTVDRFAALSLLLLVLPLFAPLFISDSYTLHFIWKILFWAALASAWNLAGGYAGQFSLGHAAFFGIGAYTSVLLYLKLGISPWIGMLVGGALAAGFALLIGALTLRLRGAFFALATIAFAEVLRIAVVNMRDLTGGAEGLSIPFAPGLGNMMFSGRAGSVVLVAALLLAIAVVTFIVERSRLGYALAALKEDEEAAEALGVDTIRVKLISIALSAFVSALGGTAYAFYILLIEPSTVLSIGMSVEMALMAIIGGMGTVLGPAIGALLIVPLSEYLRAEFAGSFQGLYLLVYGAILILMVMFMPNGLMSVVRDPRGTLRRLTLRRRTERGRKGDA</sequence>
<proteinExistence type="predicted"/>
<comment type="subcellular location">
    <subcellularLocation>
        <location evidence="1">Cell membrane</location>
        <topology evidence="1">Multi-pass membrane protein</topology>
    </subcellularLocation>
</comment>
<comment type="caution">
    <text evidence="7">The sequence shown here is derived from an EMBL/GenBank/DDBJ whole genome shotgun (WGS) entry which is preliminary data.</text>
</comment>
<evidence type="ECO:0000313" key="7">
    <source>
        <dbReference type="EMBL" id="MDU0340254.1"/>
    </source>
</evidence>
<dbReference type="EMBL" id="JAWDID010000012">
    <property type="protein sequence ID" value="MDU0340254.1"/>
    <property type="molecule type" value="Genomic_DNA"/>
</dbReference>
<name>A0ABU3S647_9HYPH</name>
<dbReference type="InterPro" id="IPR001851">
    <property type="entry name" value="ABC_transp_permease"/>
</dbReference>
<organism evidence="7 8">
    <name type="scientific">Bosea rubneri</name>
    <dbReference type="NCBI Taxonomy" id="3075434"/>
    <lineage>
        <taxon>Bacteria</taxon>
        <taxon>Pseudomonadati</taxon>
        <taxon>Pseudomonadota</taxon>
        <taxon>Alphaproteobacteria</taxon>
        <taxon>Hyphomicrobiales</taxon>
        <taxon>Boseaceae</taxon>
        <taxon>Bosea</taxon>
    </lineage>
</organism>
<evidence type="ECO:0000313" key="8">
    <source>
        <dbReference type="Proteomes" id="UP001254257"/>
    </source>
</evidence>
<dbReference type="RefSeq" id="WP_316018127.1">
    <property type="nucleotide sequence ID" value="NZ_JAWDID010000012.1"/>
</dbReference>
<keyword evidence="3 6" id="KW-0812">Transmembrane</keyword>
<feature type="transmembrane region" description="Helical" evidence="6">
    <location>
        <begin position="159"/>
        <end position="179"/>
    </location>
</feature>
<feature type="transmembrane region" description="Helical" evidence="6">
    <location>
        <begin position="38"/>
        <end position="55"/>
    </location>
</feature>
<feature type="transmembrane region" description="Helical" evidence="6">
    <location>
        <begin position="61"/>
        <end position="78"/>
    </location>
</feature>
<feature type="transmembrane region" description="Helical" evidence="6">
    <location>
        <begin position="85"/>
        <end position="105"/>
    </location>
</feature>
<dbReference type="Pfam" id="PF02653">
    <property type="entry name" value="BPD_transp_2"/>
    <property type="match status" value="1"/>
</dbReference>
<feature type="transmembrane region" description="Helical" evidence="6">
    <location>
        <begin position="111"/>
        <end position="129"/>
    </location>
</feature>
<evidence type="ECO:0000256" key="2">
    <source>
        <dbReference type="ARBA" id="ARBA00022475"/>
    </source>
</evidence>
<evidence type="ECO:0000256" key="1">
    <source>
        <dbReference type="ARBA" id="ARBA00004651"/>
    </source>
</evidence>
<feature type="transmembrane region" description="Helical" evidence="6">
    <location>
        <begin position="290"/>
        <end position="312"/>
    </location>
</feature>
<dbReference type="PANTHER" id="PTHR30482:SF10">
    <property type="entry name" value="HIGH-AFFINITY BRANCHED-CHAIN AMINO ACID TRANSPORT PROTEIN BRAE"/>
    <property type="match status" value="1"/>
</dbReference>
<dbReference type="PANTHER" id="PTHR30482">
    <property type="entry name" value="HIGH-AFFINITY BRANCHED-CHAIN AMINO ACID TRANSPORT SYSTEM PERMEASE"/>
    <property type="match status" value="1"/>
</dbReference>
<feature type="transmembrane region" description="Helical" evidence="6">
    <location>
        <begin position="210"/>
        <end position="234"/>
    </location>
</feature>
<dbReference type="InterPro" id="IPR043428">
    <property type="entry name" value="LivM-like"/>
</dbReference>
<accession>A0ABU3S647</accession>
<dbReference type="Proteomes" id="UP001254257">
    <property type="component" value="Unassembled WGS sequence"/>
</dbReference>
<evidence type="ECO:0000256" key="6">
    <source>
        <dbReference type="SAM" id="Phobius"/>
    </source>
</evidence>
<feature type="transmembrane region" description="Helical" evidence="6">
    <location>
        <begin position="246"/>
        <end position="270"/>
    </location>
</feature>
<evidence type="ECO:0000256" key="4">
    <source>
        <dbReference type="ARBA" id="ARBA00022989"/>
    </source>
</evidence>
<keyword evidence="5 6" id="KW-0472">Membrane</keyword>
<protein>
    <submittedName>
        <fullName evidence="7">Branched-chain amino acid ABC transporter permease</fullName>
    </submittedName>
</protein>
<evidence type="ECO:0000256" key="5">
    <source>
        <dbReference type="ARBA" id="ARBA00023136"/>
    </source>
</evidence>
<feature type="transmembrane region" description="Helical" evidence="6">
    <location>
        <begin position="6"/>
        <end position="26"/>
    </location>
</feature>
<evidence type="ECO:0000256" key="3">
    <source>
        <dbReference type="ARBA" id="ARBA00022692"/>
    </source>
</evidence>
<keyword evidence="2" id="KW-1003">Cell membrane</keyword>
<keyword evidence="8" id="KW-1185">Reference proteome</keyword>
<reference evidence="7 8" key="1">
    <citation type="submission" date="2023-09" db="EMBL/GenBank/DDBJ databases">
        <title>Whole genome shotgun sequencing (WGS) of Bosea sp. ZW T0_25, isolated from stored onions (Allium cepa).</title>
        <authorList>
            <person name="Stoll D.A."/>
            <person name="Huch M."/>
        </authorList>
    </citation>
    <scope>NUCLEOTIDE SEQUENCE [LARGE SCALE GENOMIC DNA]</scope>
    <source>
        <strain evidence="7 8">ZW T0_25</strain>
    </source>
</reference>
<dbReference type="CDD" id="cd06581">
    <property type="entry name" value="TM_PBP1_LivM_like"/>
    <property type="match status" value="1"/>
</dbReference>
<gene>
    <name evidence="7" type="ORF">RKE40_10195</name>
</gene>